<proteinExistence type="inferred from homology"/>
<dbReference type="GO" id="GO:0005829">
    <property type="term" value="C:cytosol"/>
    <property type="evidence" value="ECO:0007669"/>
    <property type="project" value="TreeGrafter"/>
</dbReference>
<keyword evidence="3 5" id="KW-0808">Transferase</keyword>
<evidence type="ECO:0000256" key="2">
    <source>
        <dbReference type="ARBA" id="ARBA00012261"/>
    </source>
</evidence>
<sequence>MTRIVFMGTPDFAVPPLKALAARPDFEICRVITQPDRPKGRGRKPSPPPVKTAALDLGLTVSQPEKLNTDAMVEELTALAPDYLVVAAYGQILSQRILDIPKKYPVNIHASLLPRYRGAAPIQAAIRNRDDTSGVTIMVMAKELDAGDILLFKETPIHPEDTARDLHDRLTKLGADLILDTIDQINAGRLTPTPQDAENATYAPMLKKEDGRIDWTQSHLDVVAHIHAMTPWPGAFTQLAGRRIKVFTAAPGQDETPDRPGTVCAVDEQGIHVATGTGVVIIRELMGKSGKRLSANAFLRGHSLAVSDRFE</sequence>
<comment type="caution">
    <text evidence="8">The sequence shown here is derived from an EMBL/GenBank/DDBJ whole genome shotgun (WGS) entry which is preliminary data.</text>
</comment>
<feature type="domain" description="Formyl transferase N-terminal" evidence="6">
    <location>
        <begin position="3"/>
        <end position="181"/>
    </location>
</feature>
<evidence type="ECO:0000256" key="5">
    <source>
        <dbReference type="HAMAP-Rule" id="MF_00182"/>
    </source>
</evidence>
<dbReference type="InterPro" id="IPR036477">
    <property type="entry name" value="Formyl_transf_N_sf"/>
</dbReference>
<evidence type="ECO:0000313" key="8">
    <source>
        <dbReference type="EMBL" id="MBG0778708.1"/>
    </source>
</evidence>
<dbReference type="InterPro" id="IPR005793">
    <property type="entry name" value="Formyl_trans_C"/>
</dbReference>
<dbReference type="InterPro" id="IPR005794">
    <property type="entry name" value="Fmt"/>
</dbReference>
<dbReference type="GO" id="GO:0004479">
    <property type="term" value="F:methionyl-tRNA formyltransferase activity"/>
    <property type="evidence" value="ECO:0007669"/>
    <property type="project" value="UniProtKB-UniRule"/>
</dbReference>
<dbReference type="InterPro" id="IPR041711">
    <property type="entry name" value="Met-tRNA-FMT_N"/>
</dbReference>
<dbReference type="InterPro" id="IPR002376">
    <property type="entry name" value="Formyl_transf_N"/>
</dbReference>
<dbReference type="Gene3D" id="3.40.50.12230">
    <property type="match status" value="1"/>
</dbReference>
<evidence type="ECO:0000256" key="4">
    <source>
        <dbReference type="ARBA" id="ARBA00022917"/>
    </source>
</evidence>
<dbReference type="PROSITE" id="PS00373">
    <property type="entry name" value="GART"/>
    <property type="match status" value="1"/>
</dbReference>
<protein>
    <recommendedName>
        <fullName evidence="2 5">Methionyl-tRNA formyltransferase</fullName>
        <ecNumber evidence="2 5">2.1.2.9</ecNumber>
    </recommendedName>
</protein>
<dbReference type="AlphaFoldDB" id="A0A931CYD2"/>
<keyword evidence="4 5" id="KW-0648">Protein biosynthesis</keyword>
<gene>
    <name evidence="5" type="primary">fmt</name>
    <name evidence="8" type="ORF">H0S81_02105</name>
</gene>
<dbReference type="EC" id="2.1.2.9" evidence="2 5"/>
<evidence type="ECO:0000259" key="7">
    <source>
        <dbReference type="Pfam" id="PF02911"/>
    </source>
</evidence>
<dbReference type="InterPro" id="IPR011034">
    <property type="entry name" value="Formyl_transferase-like_C_sf"/>
</dbReference>
<dbReference type="SUPFAM" id="SSF50486">
    <property type="entry name" value="FMT C-terminal domain-like"/>
    <property type="match status" value="1"/>
</dbReference>
<dbReference type="FunFam" id="3.40.50.12230:FF:000001">
    <property type="entry name" value="Methionyl-tRNA formyltransferase"/>
    <property type="match status" value="1"/>
</dbReference>
<dbReference type="InterPro" id="IPR044135">
    <property type="entry name" value="Met-tRNA-FMT_C"/>
</dbReference>
<evidence type="ECO:0000313" key="9">
    <source>
        <dbReference type="Proteomes" id="UP000706172"/>
    </source>
</evidence>
<reference evidence="8" key="1">
    <citation type="submission" date="2020-07" db="EMBL/GenBank/DDBJ databases">
        <title>Severe corrosion of carbon steel in oil field produced water can be linked to methanogenic archaea containing a special type of NiFe hydrogenase.</title>
        <authorList>
            <person name="Lahme S."/>
            <person name="Mand J."/>
            <person name="Longwell J."/>
            <person name="Smith R."/>
            <person name="Enning D."/>
        </authorList>
    </citation>
    <scope>NUCLEOTIDE SEQUENCE</scope>
    <source>
        <strain evidence="8">MIC098Bin6</strain>
    </source>
</reference>
<accession>A0A931CYD2</accession>
<dbReference type="Proteomes" id="UP000706172">
    <property type="component" value="Unassembled WGS sequence"/>
</dbReference>
<evidence type="ECO:0000256" key="3">
    <source>
        <dbReference type="ARBA" id="ARBA00022679"/>
    </source>
</evidence>
<dbReference type="NCBIfam" id="TIGR00460">
    <property type="entry name" value="fmt"/>
    <property type="match status" value="1"/>
</dbReference>
<dbReference type="EMBL" id="JACCQK010000086">
    <property type="protein sequence ID" value="MBG0778708.1"/>
    <property type="molecule type" value="Genomic_DNA"/>
</dbReference>
<comment type="similarity">
    <text evidence="1 5">Belongs to the Fmt family.</text>
</comment>
<dbReference type="InterPro" id="IPR001555">
    <property type="entry name" value="GART_AS"/>
</dbReference>
<name>A0A931CYD2_9BACT</name>
<comment type="catalytic activity">
    <reaction evidence="5">
        <text>L-methionyl-tRNA(fMet) + (6R)-10-formyltetrahydrofolate = N-formyl-L-methionyl-tRNA(fMet) + (6S)-5,6,7,8-tetrahydrofolate + H(+)</text>
        <dbReference type="Rhea" id="RHEA:24380"/>
        <dbReference type="Rhea" id="RHEA-COMP:9952"/>
        <dbReference type="Rhea" id="RHEA-COMP:9953"/>
        <dbReference type="ChEBI" id="CHEBI:15378"/>
        <dbReference type="ChEBI" id="CHEBI:57453"/>
        <dbReference type="ChEBI" id="CHEBI:78530"/>
        <dbReference type="ChEBI" id="CHEBI:78844"/>
        <dbReference type="ChEBI" id="CHEBI:195366"/>
        <dbReference type="EC" id="2.1.2.9"/>
    </reaction>
</comment>
<feature type="binding site" evidence="5">
    <location>
        <begin position="111"/>
        <end position="114"/>
    </location>
    <ligand>
        <name>(6S)-5,6,7,8-tetrahydrofolate</name>
        <dbReference type="ChEBI" id="CHEBI:57453"/>
    </ligand>
</feature>
<dbReference type="Pfam" id="PF02911">
    <property type="entry name" value="Formyl_trans_C"/>
    <property type="match status" value="1"/>
</dbReference>
<evidence type="ECO:0000259" key="6">
    <source>
        <dbReference type="Pfam" id="PF00551"/>
    </source>
</evidence>
<comment type="function">
    <text evidence="5">Attaches a formyl group to the free amino group of methionyl-tRNA(fMet). The formyl group appears to play a dual role in the initiator identity of N-formylmethionyl-tRNA by promoting its recognition by IF2 and preventing the misappropriation of this tRNA by the elongation apparatus.</text>
</comment>
<dbReference type="CDD" id="cd08704">
    <property type="entry name" value="Met_tRNA_FMT_C"/>
    <property type="match status" value="1"/>
</dbReference>
<dbReference type="PANTHER" id="PTHR11138">
    <property type="entry name" value="METHIONYL-TRNA FORMYLTRANSFERASE"/>
    <property type="match status" value="1"/>
</dbReference>
<dbReference type="PANTHER" id="PTHR11138:SF5">
    <property type="entry name" value="METHIONYL-TRNA FORMYLTRANSFERASE, MITOCHONDRIAL"/>
    <property type="match status" value="1"/>
</dbReference>
<evidence type="ECO:0000256" key="1">
    <source>
        <dbReference type="ARBA" id="ARBA00010699"/>
    </source>
</evidence>
<organism evidence="8 9">
    <name type="scientific">Desulfotignum balticum</name>
    <dbReference type="NCBI Taxonomy" id="115781"/>
    <lineage>
        <taxon>Bacteria</taxon>
        <taxon>Pseudomonadati</taxon>
        <taxon>Thermodesulfobacteriota</taxon>
        <taxon>Desulfobacteria</taxon>
        <taxon>Desulfobacterales</taxon>
        <taxon>Desulfobacteraceae</taxon>
        <taxon>Desulfotignum</taxon>
    </lineage>
</organism>
<dbReference type="CDD" id="cd08646">
    <property type="entry name" value="FMT_core_Met-tRNA-FMT_N"/>
    <property type="match status" value="1"/>
</dbReference>
<dbReference type="HAMAP" id="MF_00182">
    <property type="entry name" value="Formyl_trans"/>
    <property type="match status" value="1"/>
</dbReference>
<dbReference type="Pfam" id="PF00551">
    <property type="entry name" value="Formyl_trans_N"/>
    <property type="match status" value="1"/>
</dbReference>
<feature type="domain" description="Formyl transferase C-terminal" evidence="7">
    <location>
        <begin position="206"/>
        <end position="302"/>
    </location>
</feature>
<dbReference type="SUPFAM" id="SSF53328">
    <property type="entry name" value="Formyltransferase"/>
    <property type="match status" value="1"/>
</dbReference>